<name>A0ABP1QES6_9HEXA</name>
<proteinExistence type="predicted"/>
<gene>
    <name evidence="2" type="ORF">ODALV1_LOCUS10593</name>
</gene>
<evidence type="ECO:0000256" key="1">
    <source>
        <dbReference type="SAM" id="SignalP"/>
    </source>
</evidence>
<sequence>MILIKCYWCSVISIFFLNLQLSSSQYFDLFNRLESRVNTVNSTLKNHQKQIDLLAADMIAQQIIHDSDIRSLQSQLNSLKNQTDYLIKANKKNADNIEATNLQVLGAEVLLLEQALLIDKLNTSNQIWRANFQVVNRTFAELKKKLTLVVPVRGKGSLATIIV</sequence>
<organism evidence="2 3">
    <name type="scientific">Orchesella dallaii</name>
    <dbReference type="NCBI Taxonomy" id="48710"/>
    <lineage>
        <taxon>Eukaryota</taxon>
        <taxon>Metazoa</taxon>
        <taxon>Ecdysozoa</taxon>
        <taxon>Arthropoda</taxon>
        <taxon>Hexapoda</taxon>
        <taxon>Collembola</taxon>
        <taxon>Entomobryomorpha</taxon>
        <taxon>Entomobryoidea</taxon>
        <taxon>Orchesellidae</taxon>
        <taxon>Orchesellinae</taxon>
        <taxon>Orchesella</taxon>
    </lineage>
</organism>
<reference evidence="2 3" key="1">
    <citation type="submission" date="2024-08" db="EMBL/GenBank/DDBJ databases">
        <authorList>
            <person name="Cucini C."/>
            <person name="Frati F."/>
        </authorList>
    </citation>
    <scope>NUCLEOTIDE SEQUENCE [LARGE SCALE GENOMIC DNA]</scope>
</reference>
<feature type="chain" id="PRO_5046415951" evidence="1">
    <location>
        <begin position="25"/>
        <end position="163"/>
    </location>
</feature>
<keyword evidence="1" id="KW-0732">Signal</keyword>
<feature type="signal peptide" evidence="1">
    <location>
        <begin position="1"/>
        <end position="24"/>
    </location>
</feature>
<evidence type="ECO:0000313" key="2">
    <source>
        <dbReference type="EMBL" id="CAL8100651.1"/>
    </source>
</evidence>
<accession>A0ABP1QES6</accession>
<dbReference type="EMBL" id="CAXLJM020000033">
    <property type="protein sequence ID" value="CAL8100651.1"/>
    <property type="molecule type" value="Genomic_DNA"/>
</dbReference>
<keyword evidence="3" id="KW-1185">Reference proteome</keyword>
<comment type="caution">
    <text evidence="2">The sequence shown here is derived from an EMBL/GenBank/DDBJ whole genome shotgun (WGS) entry which is preliminary data.</text>
</comment>
<dbReference type="Proteomes" id="UP001642540">
    <property type="component" value="Unassembled WGS sequence"/>
</dbReference>
<protein>
    <submittedName>
        <fullName evidence="2">Uncharacterized protein</fullName>
    </submittedName>
</protein>
<evidence type="ECO:0000313" key="3">
    <source>
        <dbReference type="Proteomes" id="UP001642540"/>
    </source>
</evidence>